<keyword evidence="1" id="KW-1133">Transmembrane helix</keyword>
<feature type="transmembrane region" description="Helical" evidence="1">
    <location>
        <begin position="239"/>
        <end position="256"/>
    </location>
</feature>
<sequence length="549" mass="62765">MKTKRKYKLILFSVMLILIIQNLIVHVTKFGQIPSVNLNPKVTCQVIHNHHQKNYTMTDIPLGKRGDTFIYRVPIPKNAQRVALCFTQKHSLVKIAIGKHLIQGKNLTLKDPHHIIGNQLFTIPLLPSDAGKTITIYAHHVEKDRSSHFTYFRLMNVTRARLYPLIGNSLVTLIFVFTLMGSISIMGTSVVGAIISKREMISTFLLGLLVFIASLWQLAEKRILYIFFQNYAFCAQIEYYTFYIGVVLLFLYLSTLHQKGKMYIIDIITAVFFALFIIGLHFLAILTGHVIVDYEQLIYCVAAFLFLILLIVAASERRKTKQKHFYSNVLILSTVLIITHVALGMTDCVLPGRIHYANMAGINLSSIALIIFFIAVTIGNTEKFLDLVMAQVEKKQLEHFAYIDSLTGIPNRQFCEKLMKKLTQGYAIVFLDVDYLKKANDRYGHEMGDRLLKMMAHIISESVDRTYGFCGRWGGDEFIMAFYHEKDMSDALAKMIEMIDTYNQKQLFPFTLSLSYGIAKGKEGITPEQARAQADANMYIFKQQHHRAR</sequence>
<dbReference type="SUPFAM" id="SSF55073">
    <property type="entry name" value="Nucleotide cyclase"/>
    <property type="match status" value="1"/>
</dbReference>
<feature type="transmembrane region" description="Helical" evidence="1">
    <location>
        <begin position="355"/>
        <end position="379"/>
    </location>
</feature>
<dbReference type="AlphaFoldDB" id="A0A3G9JV26"/>
<keyword evidence="4" id="KW-1185">Reference proteome</keyword>
<keyword evidence="1" id="KW-0472">Membrane</keyword>
<dbReference type="PANTHER" id="PTHR45138">
    <property type="entry name" value="REGULATORY COMPONENTS OF SENSORY TRANSDUCTION SYSTEM"/>
    <property type="match status" value="1"/>
</dbReference>
<evidence type="ECO:0000313" key="3">
    <source>
        <dbReference type="EMBL" id="BBH26959.1"/>
    </source>
</evidence>
<dbReference type="InterPro" id="IPR029787">
    <property type="entry name" value="Nucleotide_cyclase"/>
</dbReference>
<evidence type="ECO:0000313" key="4">
    <source>
        <dbReference type="Proteomes" id="UP000268059"/>
    </source>
</evidence>
<proteinExistence type="predicted"/>
<organism evidence="3 4">
    <name type="scientific">Intestinibaculum porci</name>
    <dbReference type="NCBI Taxonomy" id="2487118"/>
    <lineage>
        <taxon>Bacteria</taxon>
        <taxon>Bacillati</taxon>
        <taxon>Bacillota</taxon>
        <taxon>Erysipelotrichia</taxon>
        <taxon>Erysipelotrichales</taxon>
        <taxon>Erysipelotrichaceae</taxon>
        <taxon>Intestinibaculum</taxon>
    </lineage>
</organism>
<reference evidence="3 4" key="1">
    <citation type="submission" date="2018-11" db="EMBL/GenBank/DDBJ databases">
        <title>Novel Erysipelotrichaceae bacterium isolated from small intestine of a swine.</title>
        <authorList>
            <person name="Kim J.S."/>
            <person name="Choe H."/>
            <person name="Lee Y.R."/>
            <person name="Kim K.M."/>
            <person name="Park D.S."/>
        </authorList>
    </citation>
    <scope>NUCLEOTIDE SEQUENCE [LARGE SCALE GENOMIC DNA]</scope>
    <source>
        <strain evidence="3 4">SG0102</strain>
    </source>
</reference>
<keyword evidence="1" id="KW-0812">Transmembrane</keyword>
<dbReference type="InterPro" id="IPR043128">
    <property type="entry name" value="Rev_trsase/Diguanyl_cyclase"/>
</dbReference>
<dbReference type="InterPro" id="IPR000160">
    <property type="entry name" value="GGDEF_dom"/>
</dbReference>
<feature type="transmembrane region" description="Helical" evidence="1">
    <location>
        <begin position="296"/>
        <end position="313"/>
    </location>
</feature>
<dbReference type="OrthoDB" id="9807794at2"/>
<feature type="transmembrane region" description="Helical" evidence="1">
    <location>
        <begin position="170"/>
        <end position="194"/>
    </location>
</feature>
<protein>
    <recommendedName>
        <fullName evidence="2">GGDEF domain-containing protein</fullName>
    </recommendedName>
</protein>
<dbReference type="RefSeq" id="WP_157983022.1">
    <property type="nucleotide sequence ID" value="NZ_AP019309.1"/>
</dbReference>
<feature type="transmembrane region" description="Helical" evidence="1">
    <location>
        <begin position="325"/>
        <end position="343"/>
    </location>
</feature>
<dbReference type="KEGG" id="ebm:SG0102_18930"/>
<evidence type="ECO:0000256" key="1">
    <source>
        <dbReference type="SAM" id="Phobius"/>
    </source>
</evidence>
<dbReference type="CDD" id="cd01949">
    <property type="entry name" value="GGDEF"/>
    <property type="match status" value="1"/>
</dbReference>
<dbReference type="Pfam" id="PF00990">
    <property type="entry name" value="GGDEF"/>
    <property type="match status" value="1"/>
</dbReference>
<accession>A0A3G9JV26</accession>
<dbReference type="PROSITE" id="PS50887">
    <property type="entry name" value="GGDEF"/>
    <property type="match status" value="1"/>
</dbReference>
<dbReference type="SMART" id="SM00267">
    <property type="entry name" value="GGDEF"/>
    <property type="match status" value="1"/>
</dbReference>
<feature type="transmembrane region" description="Helical" evidence="1">
    <location>
        <begin position="263"/>
        <end position="284"/>
    </location>
</feature>
<dbReference type="InParanoid" id="A0A3G9JV26"/>
<dbReference type="NCBIfam" id="TIGR00254">
    <property type="entry name" value="GGDEF"/>
    <property type="match status" value="1"/>
</dbReference>
<gene>
    <name evidence="3" type="ORF">SG0102_18930</name>
</gene>
<dbReference type="EMBL" id="AP019309">
    <property type="protein sequence ID" value="BBH26959.1"/>
    <property type="molecule type" value="Genomic_DNA"/>
</dbReference>
<feature type="domain" description="GGDEF" evidence="2">
    <location>
        <begin position="424"/>
        <end position="549"/>
    </location>
</feature>
<feature type="transmembrane region" description="Helical" evidence="1">
    <location>
        <begin position="201"/>
        <end position="219"/>
    </location>
</feature>
<dbReference type="GO" id="GO:0052621">
    <property type="term" value="F:diguanylate cyclase activity"/>
    <property type="evidence" value="ECO:0007669"/>
    <property type="project" value="TreeGrafter"/>
</dbReference>
<dbReference type="Gene3D" id="3.30.70.270">
    <property type="match status" value="1"/>
</dbReference>
<name>A0A3G9JV26_9FIRM</name>
<dbReference type="Proteomes" id="UP000268059">
    <property type="component" value="Chromosome"/>
</dbReference>
<evidence type="ECO:0000259" key="2">
    <source>
        <dbReference type="PROSITE" id="PS50887"/>
    </source>
</evidence>
<dbReference type="PANTHER" id="PTHR45138:SF9">
    <property type="entry name" value="DIGUANYLATE CYCLASE DGCM-RELATED"/>
    <property type="match status" value="1"/>
</dbReference>
<dbReference type="InterPro" id="IPR050469">
    <property type="entry name" value="Diguanylate_Cyclase"/>
</dbReference>